<accession>A0A392TIN1</accession>
<comment type="caution">
    <text evidence="2">The sequence shown here is derived from an EMBL/GenBank/DDBJ whole genome shotgun (WGS) entry which is preliminary data.</text>
</comment>
<organism evidence="2 3">
    <name type="scientific">Trifolium medium</name>
    <dbReference type="NCBI Taxonomy" id="97028"/>
    <lineage>
        <taxon>Eukaryota</taxon>
        <taxon>Viridiplantae</taxon>
        <taxon>Streptophyta</taxon>
        <taxon>Embryophyta</taxon>
        <taxon>Tracheophyta</taxon>
        <taxon>Spermatophyta</taxon>
        <taxon>Magnoliopsida</taxon>
        <taxon>eudicotyledons</taxon>
        <taxon>Gunneridae</taxon>
        <taxon>Pentapetalae</taxon>
        <taxon>rosids</taxon>
        <taxon>fabids</taxon>
        <taxon>Fabales</taxon>
        <taxon>Fabaceae</taxon>
        <taxon>Papilionoideae</taxon>
        <taxon>50 kb inversion clade</taxon>
        <taxon>NPAAA clade</taxon>
        <taxon>Hologalegina</taxon>
        <taxon>IRL clade</taxon>
        <taxon>Trifolieae</taxon>
        <taxon>Trifolium</taxon>
    </lineage>
</organism>
<proteinExistence type="predicted"/>
<sequence>MEEGIYRAPIAGPKVLLMYRIGQPIKSGSQDFSLDGGRDRYRSSSWGKAAPLLA</sequence>
<keyword evidence="3" id="KW-1185">Reference proteome</keyword>
<dbReference type="EMBL" id="LXQA010573041">
    <property type="protein sequence ID" value="MCI59976.1"/>
    <property type="molecule type" value="Genomic_DNA"/>
</dbReference>
<feature type="non-terminal residue" evidence="2">
    <location>
        <position position="54"/>
    </location>
</feature>
<dbReference type="Proteomes" id="UP000265520">
    <property type="component" value="Unassembled WGS sequence"/>
</dbReference>
<evidence type="ECO:0000313" key="3">
    <source>
        <dbReference type="Proteomes" id="UP000265520"/>
    </source>
</evidence>
<evidence type="ECO:0000313" key="2">
    <source>
        <dbReference type="EMBL" id="MCI59976.1"/>
    </source>
</evidence>
<reference evidence="2 3" key="1">
    <citation type="journal article" date="2018" name="Front. Plant Sci.">
        <title>Red Clover (Trifolium pratense) and Zigzag Clover (T. medium) - A Picture of Genomic Similarities and Differences.</title>
        <authorList>
            <person name="Dluhosova J."/>
            <person name="Istvanek J."/>
            <person name="Nedelnik J."/>
            <person name="Repkova J."/>
        </authorList>
    </citation>
    <scope>NUCLEOTIDE SEQUENCE [LARGE SCALE GENOMIC DNA]</scope>
    <source>
        <strain evidence="3">cv. 10/8</strain>
        <tissue evidence="2">Leaf</tissue>
    </source>
</reference>
<dbReference type="AlphaFoldDB" id="A0A392TIN1"/>
<evidence type="ECO:0000256" key="1">
    <source>
        <dbReference type="SAM" id="MobiDB-lite"/>
    </source>
</evidence>
<feature type="region of interest" description="Disordered" evidence="1">
    <location>
        <begin position="30"/>
        <end position="54"/>
    </location>
</feature>
<name>A0A392TIN1_9FABA</name>
<protein>
    <submittedName>
        <fullName evidence="2">Uncharacterized protein</fullName>
    </submittedName>
</protein>